<evidence type="ECO:0000313" key="2">
    <source>
        <dbReference type="EMBL" id="RLQ20530.1"/>
    </source>
</evidence>
<accession>A0A3L7DVA2</accession>
<gene>
    <name evidence="2" type="ORF">DWB85_17045</name>
</gene>
<dbReference type="EMBL" id="QRAN01000024">
    <property type="protein sequence ID" value="RLQ20530.1"/>
    <property type="molecule type" value="Genomic_DNA"/>
</dbReference>
<sequence length="252" mass="27592">MIVTLKERGVNMRFLASVFVAAMSAATQASAQPEEIRFSDLADPLAIVFDDPYRDMGPHLLNELKLLVELDQKLSQDDLAEDERARLTARRNAAKVMLEINGQDVDSLLSQRWEVAKKRKTALMATNPALDGAEVTLSGYLIPAPQAADGTYFGYLVSQVGMCSHLPTPPPNTLVRVRLLDDPQGQSLYVPVQMSGKLRVEASDNTIYILDGEARMLSGWTLYANTVERREDLGGNGVVDASAKTVTTGARR</sequence>
<name>A0A3L7DVA2_9GAMM</name>
<feature type="signal peptide" evidence="1">
    <location>
        <begin position="1"/>
        <end position="31"/>
    </location>
</feature>
<reference evidence="2 3" key="1">
    <citation type="submission" date="2018-07" db="EMBL/GenBank/DDBJ databases">
        <title>Halioglobus sp. genome submission.</title>
        <authorList>
            <person name="Ye M.-Q."/>
            <person name="Du Z.-J."/>
        </authorList>
    </citation>
    <scope>NUCLEOTIDE SEQUENCE [LARGE SCALE GENOMIC DNA]</scope>
    <source>
        <strain evidence="2 3">U0301</strain>
    </source>
</reference>
<protein>
    <submittedName>
        <fullName evidence="2">DUF3299 domain-containing protein</fullName>
    </submittedName>
</protein>
<evidence type="ECO:0000256" key="1">
    <source>
        <dbReference type="SAM" id="SignalP"/>
    </source>
</evidence>
<organism evidence="2 3">
    <name type="scientific">Seongchinamella sediminis</name>
    <dbReference type="NCBI Taxonomy" id="2283635"/>
    <lineage>
        <taxon>Bacteria</taxon>
        <taxon>Pseudomonadati</taxon>
        <taxon>Pseudomonadota</taxon>
        <taxon>Gammaproteobacteria</taxon>
        <taxon>Cellvibrionales</taxon>
        <taxon>Halieaceae</taxon>
        <taxon>Seongchinamella</taxon>
    </lineage>
</organism>
<proteinExistence type="predicted"/>
<dbReference type="AlphaFoldDB" id="A0A3L7DVA2"/>
<dbReference type="InterPro" id="IPR021727">
    <property type="entry name" value="DUF3299"/>
</dbReference>
<feature type="chain" id="PRO_5018134425" evidence="1">
    <location>
        <begin position="32"/>
        <end position="252"/>
    </location>
</feature>
<dbReference type="Proteomes" id="UP000265509">
    <property type="component" value="Unassembled WGS sequence"/>
</dbReference>
<comment type="caution">
    <text evidence="2">The sequence shown here is derived from an EMBL/GenBank/DDBJ whole genome shotgun (WGS) entry which is preliminary data.</text>
</comment>
<keyword evidence="1" id="KW-0732">Signal</keyword>
<evidence type="ECO:0000313" key="3">
    <source>
        <dbReference type="Proteomes" id="UP000265509"/>
    </source>
</evidence>
<dbReference type="Pfam" id="PF11736">
    <property type="entry name" value="DUF3299"/>
    <property type="match status" value="1"/>
</dbReference>
<keyword evidence="3" id="KW-1185">Reference proteome</keyword>
<dbReference type="Gene3D" id="2.40.50.870">
    <property type="entry name" value="Protein of unknown function (DUF3299)"/>
    <property type="match status" value="1"/>
</dbReference>